<dbReference type="PANTHER" id="PTHR48100:SF15">
    <property type="entry name" value="SEDOHEPTULOSE 1,7-BISPHOSPHATASE"/>
    <property type="match status" value="1"/>
</dbReference>
<keyword evidence="2" id="KW-1185">Reference proteome</keyword>
<dbReference type="InterPro" id="IPR013078">
    <property type="entry name" value="His_Pase_superF_clade-1"/>
</dbReference>
<comment type="caution">
    <text evidence="1">The sequence shown here is derived from an EMBL/GenBank/DDBJ whole genome shotgun (WGS) entry which is preliminary data.</text>
</comment>
<sequence length="207" mass="22621">MAPMAASEESRLVVLRHGETEWARARRHTSTTDVPLTPHGEAQAKQAGAVVAALDLRNPLVLTSPRRRAVHTAELAGLPDPRVDDDLVEWDYGDYEGTTTAQIRETVPGWTVWTAPVPGGETAEQVRVRADRVLGTVTPLLADRDVVLVGHGHFSRVLIARWAEFPVTEGRRFALSTAGVSVLGYEHDTRTILHHNLTTHLDPGGAR</sequence>
<name>A0ABW6PL09_9NOCA</name>
<dbReference type="CDD" id="cd07067">
    <property type="entry name" value="HP_PGM_like"/>
    <property type="match status" value="1"/>
</dbReference>
<organism evidence="1 2">
    <name type="scientific">Nocardia thailandica</name>
    <dbReference type="NCBI Taxonomy" id="257275"/>
    <lineage>
        <taxon>Bacteria</taxon>
        <taxon>Bacillati</taxon>
        <taxon>Actinomycetota</taxon>
        <taxon>Actinomycetes</taxon>
        <taxon>Mycobacteriales</taxon>
        <taxon>Nocardiaceae</taxon>
        <taxon>Nocardia</taxon>
    </lineage>
</organism>
<dbReference type="SMART" id="SM00855">
    <property type="entry name" value="PGAM"/>
    <property type="match status" value="1"/>
</dbReference>
<evidence type="ECO:0000313" key="1">
    <source>
        <dbReference type="EMBL" id="MFF0543072.1"/>
    </source>
</evidence>
<dbReference type="InterPro" id="IPR029033">
    <property type="entry name" value="His_PPase_superfam"/>
</dbReference>
<dbReference type="EC" id="3.1.3.2" evidence="1"/>
<dbReference type="GO" id="GO:0003993">
    <property type="term" value="F:acid phosphatase activity"/>
    <property type="evidence" value="ECO:0007669"/>
    <property type="project" value="UniProtKB-EC"/>
</dbReference>
<dbReference type="NCBIfam" id="NF009993">
    <property type="entry name" value="PRK13462.1"/>
    <property type="match status" value="1"/>
</dbReference>
<dbReference type="SUPFAM" id="SSF53254">
    <property type="entry name" value="Phosphoglycerate mutase-like"/>
    <property type="match status" value="1"/>
</dbReference>
<accession>A0ABW6PL09</accession>
<dbReference type="EMBL" id="JBIAMX010000004">
    <property type="protein sequence ID" value="MFF0543072.1"/>
    <property type="molecule type" value="Genomic_DNA"/>
</dbReference>
<dbReference type="PANTHER" id="PTHR48100">
    <property type="entry name" value="BROAD-SPECIFICITY PHOSPHATASE YOR283W-RELATED"/>
    <property type="match status" value="1"/>
</dbReference>
<dbReference type="Gene3D" id="3.40.50.1240">
    <property type="entry name" value="Phosphoglycerate mutase-like"/>
    <property type="match status" value="1"/>
</dbReference>
<proteinExistence type="predicted"/>
<dbReference type="Proteomes" id="UP001601444">
    <property type="component" value="Unassembled WGS sequence"/>
</dbReference>
<reference evidence="1 2" key="1">
    <citation type="submission" date="2024-10" db="EMBL/GenBank/DDBJ databases">
        <title>The Natural Products Discovery Center: Release of the First 8490 Sequenced Strains for Exploring Actinobacteria Biosynthetic Diversity.</title>
        <authorList>
            <person name="Kalkreuter E."/>
            <person name="Kautsar S.A."/>
            <person name="Yang D."/>
            <person name="Bader C.D."/>
            <person name="Teijaro C.N."/>
            <person name="Fluegel L."/>
            <person name="Davis C.M."/>
            <person name="Simpson J.R."/>
            <person name="Lauterbach L."/>
            <person name="Steele A.D."/>
            <person name="Gui C."/>
            <person name="Meng S."/>
            <person name="Li G."/>
            <person name="Viehrig K."/>
            <person name="Ye F."/>
            <person name="Su P."/>
            <person name="Kiefer A.F."/>
            <person name="Nichols A."/>
            <person name="Cepeda A.J."/>
            <person name="Yan W."/>
            <person name="Fan B."/>
            <person name="Jiang Y."/>
            <person name="Adhikari A."/>
            <person name="Zheng C.-J."/>
            <person name="Schuster L."/>
            <person name="Cowan T.M."/>
            <person name="Smanski M.J."/>
            <person name="Chevrette M.G."/>
            <person name="De Carvalho L.P.S."/>
            <person name="Shen B."/>
        </authorList>
    </citation>
    <scope>NUCLEOTIDE SEQUENCE [LARGE SCALE GENOMIC DNA]</scope>
    <source>
        <strain evidence="1 2">NPDC004045</strain>
    </source>
</reference>
<protein>
    <submittedName>
        <fullName evidence="1">Acid phosphatase</fullName>
        <ecNumber evidence="1">3.1.3.2</ecNumber>
    </submittedName>
</protein>
<evidence type="ECO:0000313" key="2">
    <source>
        <dbReference type="Proteomes" id="UP001601444"/>
    </source>
</evidence>
<keyword evidence="1" id="KW-0378">Hydrolase</keyword>
<dbReference type="InterPro" id="IPR050275">
    <property type="entry name" value="PGM_Phosphatase"/>
</dbReference>
<dbReference type="Pfam" id="PF00300">
    <property type="entry name" value="His_Phos_1"/>
    <property type="match status" value="1"/>
</dbReference>
<gene>
    <name evidence="1" type="ORF">ACFYTF_09545</name>
</gene>
<dbReference type="RefSeq" id="WP_373281818.1">
    <property type="nucleotide sequence ID" value="NZ_JBIAMX010000004.1"/>
</dbReference>